<dbReference type="Pfam" id="PF00533">
    <property type="entry name" value="BRCT"/>
    <property type="match status" value="1"/>
</dbReference>
<evidence type="ECO:0000256" key="1">
    <source>
        <dbReference type="SAM" id="MobiDB-lite"/>
    </source>
</evidence>
<feature type="region of interest" description="Disordered" evidence="1">
    <location>
        <begin position="98"/>
        <end position="383"/>
    </location>
</feature>
<feature type="compositionally biased region" description="Polar residues" evidence="1">
    <location>
        <begin position="139"/>
        <end position="155"/>
    </location>
</feature>
<protein>
    <recommendedName>
        <fullName evidence="2">BRCT domain-containing protein</fullName>
    </recommendedName>
</protein>
<organism evidence="3 4">
    <name type="scientific">Colletotrichum godetiae</name>
    <dbReference type="NCBI Taxonomy" id="1209918"/>
    <lineage>
        <taxon>Eukaryota</taxon>
        <taxon>Fungi</taxon>
        <taxon>Dikarya</taxon>
        <taxon>Ascomycota</taxon>
        <taxon>Pezizomycotina</taxon>
        <taxon>Sordariomycetes</taxon>
        <taxon>Hypocreomycetidae</taxon>
        <taxon>Glomerellales</taxon>
        <taxon>Glomerellaceae</taxon>
        <taxon>Colletotrichum</taxon>
        <taxon>Colletotrichum acutatum species complex</taxon>
    </lineage>
</organism>
<feature type="compositionally biased region" description="Basic and acidic residues" evidence="1">
    <location>
        <begin position="187"/>
        <end position="201"/>
    </location>
</feature>
<evidence type="ECO:0000259" key="2">
    <source>
        <dbReference type="PROSITE" id="PS50172"/>
    </source>
</evidence>
<feature type="compositionally biased region" description="Basic and acidic residues" evidence="1">
    <location>
        <begin position="279"/>
        <end position="295"/>
    </location>
</feature>
<dbReference type="Gene3D" id="3.40.50.10190">
    <property type="entry name" value="BRCT domain"/>
    <property type="match status" value="1"/>
</dbReference>
<evidence type="ECO:0000313" key="4">
    <source>
        <dbReference type="Proteomes" id="UP001224890"/>
    </source>
</evidence>
<keyword evidence="4" id="KW-1185">Reference proteome</keyword>
<dbReference type="InterPro" id="IPR001357">
    <property type="entry name" value="BRCT_dom"/>
</dbReference>
<dbReference type="AlphaFoldDB" id="A0AAJ0EMQ3"/>
<reference evidence="3" key="1">
    <citation type="submission" date="2021-06" db="EMBL/GenBank/DDBJ databases">
        <title>Comparative genomics, transcriptomics and evolutionary studies reveal genomic signatures of adaptation to plant cell wall in hemibiotrophic fungi.</title>
        <authorList>
            <consortium name="DOE Joint Genome Institute"/>
            <person name="Baroncelli R."/>
            <person name="Diaz J.F."/>
            <person name="Benocci T."/>
            <person name="Peng M."/>
            <person name="Battaglia E."/>
            <person name="Haridas S."/>
            <person name="Andreopoulos W."/>
            <person name="Labutti K."/>
            <person name="Pangilinan J."/>
            <person name="Floch G.L."/>
            <person name="Makela M.R."/>
            <person name="Henrissat B."/>
            <person name="Grigoriev I.V."/>
            <person name="Crouch J.A."/>
            <person name="De Vries R.P."/>
            <person name="Sukno S.A."/>
            <person name="Thon M.R."/>
        </authorList>
    </citation>
    <scope>NUCLEOTIDE SEQUENCE</scope>
    <source>
        <strain evidence="3">CBS 193.32</strain>
    </source>
</reference>
<dbReference type="RefSeq" id="XP_060422485.1">
    <property type="nucleotide sequence ID" value="XM_060580847.1"/>
</dbReference>
<feature type="compositionally biased region" description="Polar residues" evidence="1">
    <location>
        <begin position="359"/>
        <end position="371"/>
    </location>
</feature>
<proteinExistence type="predicted"/>
<dbReference type="GeneID" id="85465373"/>
<dbReference type="EMBL" id="JAHMHR010000085">
    <property type="protein sequence ID" value="KAK1657721.1"/>
    <property type="molecule type" value="Genomic_DNA"/>
</dbReference>
<feature type="compositionally biased region" description="Basic and acidic residues" evidence="1">
    <location>
        <begin position="122"/>
        <end position="138"/>
    </location>
</feature>
<dbReference type="SUPFAM" id="SSF52113">
    <property type="entry name" value="BRCT domain"/>
    <property type="match status" value="1"/>
</dbReference>
<feature type="compositionally biased region" description="Polar residues" evidence="1">
    <location>
        <begin position="207"/>
        <end position="232"/>
    </location>
</feature>
<dbReference type="Proteomes" id="UP001224890">
    <property type="component" value="Unassembled WGS sequence"/>
</dbReference>
<gene>
    <name evidence="3" type="ORF">BDP55DRAFT_760670</name>
</gene>
<dbReference type="PROSITE" id="PS50172">
    <property type="entry name" value="BRCT"/>
    <property type="match status" value="1"/>
</dbReference>
<feature type="compositionally biased region" description="Polar residues" evidence="1">
    <location>
        <begin position="311"/>
        <end position="344"/>
    </location>
</feature>
<name>A0AAJ0EMQ3_9PEZI</name>
<dbReference type="InterPro" id="IPR036420">
    <property type="entry name" value="BRCT_dom_sf"/>
</dbReference>
<sequence>MSETHGPLTGRNISVCGKFENRTQDDIVEEISRLGGIGFKNKLPDDAFCVICTSEATEKNKTVQGAIAKDVPLVSVQWLDDGGSPANIQQFLIGPNKDNAEDESVVSPEIQSTPPQQIIDPPKPETPETRSGKDRYEGNTESVESTPTRKPSNTIMERLGSAYQAITGTPRKKSFAPPPAGEATGSPEDHALESNEMREKAQGPGPTDSSTYPSSTGEEGDLSSPSEASSFKSYLIQDEGNRPGSATESMVPVSPKNPPDHWEGDTQVDLPLSSASHDIQIESGREVGSRGDPRQESAASPIAPQDRSGREGSTQSNPIQVSSASPDTQVASRPEVSSQRNINPVSVHPQDGSGREGSTESNPIQVSSASPEAQVESGREGSS</sequence>
<feature type="domain" description="BRCT" evidence="2">
    <location>
        <begin position="3"/>
        <end position="81"/>
    </location>
</feature>
<evidence type="ECO:0000313" key="3">
    <source>
        <dbReference type="EMBL" id="KAK1657721.1"/>
    </source>
</evidence>
<accession>A0AAJ0EMQ3</accession>
<comment type="caution">
    <text evidence="3">The sequence shown here is derived from an EMBL/GenBank/DDBJ whole genome shotgun (WGS) entry which is preliminary data.</text>
</comment>